<feature type="domain" description="DUF659" evidence="7">
    <location>
        <begin position="209"/>
        <end position="357"/>
    </location>
</feature>
<sequence length="711" mass="81480">MGKKKGPAWNFFNVKKDKSIQCKYCNTEYKHANVNKMDKHIKKCFKCPAGLKKVLNKDAKVNEFCCTEIPNMATTSNLEFEEHLRIDVDTDEPCQTSLMSSTSQNNATISVTKSSCSPSLLETVRPGTSTNFSSEMSSSSNITRLSKSRIDDTSTFLTAFVDRMDETSNEVLNQHLAKAIFVSGSPFSLVEHPLWIEFFKKIRPSYCLPSRFRLASTHLDAQYSEMQCEVKRQLSESKHLHLQCDGWSNIRNESIINFVISKPEPLFVDFVMSKENRHEASYLAQQIEKVMKDHGLEKFFVIIGDNAANMRAAFRLIKEKYQSIVPLGCLSHLLHLLCNDILHCKSVQTFLSHATEIVKTIKRSHLVQAIFMRIQNQEVKKSAAISLKLPVKTRWGSYLHCFQSLKANKFVLQTLAVSEAQLSSELKKRLLDDEVFWVLVEKMIRILKPIVKLIISLESNDPQIHLVNRQFNDLENTLSEQLPMSPLEKADEKLILDKFKRRKEFGIGPIHLAAEILNPMVQGGDLKPFDLLDGLTFIYEVGQQMKLDNIQLKTELVHYREKDGLWGRKILWEGLESMSPLLWWRSLRGTSIIVEVALRILSAPVTSAATERTFSTFSWIHSKKRNRFTSERAAKLTYVSYNWKLLHCNEETKRKKQKLDLTNKNNTTQENEEQENEQSCTSEEDSIETKKLCDSSEILISESGSEISDSE</sequence>
<evidence type="ECO:0000313" key="10">
    <source>
        <dbReference type="Proteomes" id="UP000499080"/>
    </source>
</evidence>
<dbReference type="InterPro" id="IPR007021">
    <property type="entry name" value="DUF659"/>
</dbReference>
<evidence type="ECO:0000256" key="2">
    <source>
        <dbReference type="ARBA" id="ARBA00022723"/>
    </source>
</evidence>
<gene>
    <name evidence="9" type="ORF">AVEN_35069_1</name>
</gene>
<keyword evidence="5" id="KW-0539">Nucleus</keyword>
<feature type="region of interest" description="Disordered" evidence="6">
    <location>
        <begin position="656"/>
        <end position="689"/>
    </location>
</feature>
<dbReference type="PANTHER" id="PTHR46481">
    <property type="entry name" value="ZINC FINGER BED DOMAIN-CONTAINING PROTEIN 4"/>
    <property type="match status" value="1"/>
</dbReference>
<name>A0A4Y2J823_ARAVE</name>
<feature type="domain" description="HAT C-terminal dimerisation" evidence="8">
    <location>
        <begin position="555"/>
        <end position="641"/>
    </location>
</feature>
<dbReference type="SUPFAM" id="SSF53098">
    <property type="entry name" value="Ribonuclease H-like"/>
    <property type="match status" value="1"/>
</dbReference>
<dbReference type="InterPro" id="IPR008906">
    <property type="entry name" value="HATC_C_dom"/>
</dbReference>
<dbReference type="Pfam" id="PF05699">
    <property type="entry name" value="Dimer_Tnp_hAT"/>
    <property type="match status" value="1"/>
</dbReference>
<keyword evidence="10" id="KW-1185">Reference proteome</keyword>
<comment type="caution">
    <text evidence="9">The sequence shown here is derived from an EMBL/GenBank/DDBJ whole genome shotgun (WGS) entry which is preliminary data.</text>
</comment>
<accession>A0A4Y2J823</accession>
<evidence type="ECO:0000313" key="9">
    <source>
        <dbReference type="EMBL" id="GBM86421.1"/>
    </source>
</evidence>
<dbReference type="InterPro" id="IPR052035">
    <property type="entry name" value="ZnF_BED_domain_contain"/>
</dbReference>
<evidence type="ECO:0000256" key="1">
    <source>
        <dbReference type="ARBA" id="ARBA00004123"/>
    </source>
</evidence>
<dbReference type="Pfam" id="PF04937">
    <property type="entry name" value="DUF659"/>
    <property type="match status" value="1"/>
</dbReference>
<feature type="compositionally biased region" description="Acidic residues" evidence="6">
    <location>
        <begin position="670"/>
        <end position="686"/>
    </location>
</feature>
<dbReference type="GO" id="GO:0046983">
    <property type="term" value="F:protein dimerization activity"/>
    <property type="evidence" value="ECO:0007669"/>
    <property type="project" value="InterPro"/>
</dbReference>
<evidence type="ECO:0000259" key="7">
    <source>
        <dbReference type="Pfam" id="PF04937"/>
    </source>
</evidence>
<evidence type="ECO:0000256" key="5">
    <source>
        <dbReference type="ARBA" id="ARBA00023242"/>
    </source>
</evidence>
<comment type="subcellular location">
    <subcellularLocation>
        <location evidence="1">Nucleus</location>
    </subcellularLocation>
</comment>
<keyword evidence="3" id="KW-0863">Zinc-finger</keyword>
<organism evidence="9 10">
    <name type="scientific">Araneus ventricosus</name>
    <name type="common">Orbweaver spider</name>
    <name type="synonym">Epeira ventricosa</name>
    <dbReference type="NCBI Taxonomy" id="182803"/>
    <lineage>
        <taxon>Eukaryota</taxon>
        <taxon>Metazoa</taxon>
        <taxon>Ecdysozoa</taxon>
        <taxon>Arthropoda</taxon>
        <taxon>Chelicerata</taxon>
        <taxon>Arachnida</taxon>
        <taxon>Araneae</taxon>
        <taxon>Araneomorphae</taxon>
        <taxon>Entelegynae</taxon>
        <taxon>Araneoidea</taxon>
        <taxon>Araneidae</taxon>
        <taxon>Araneus</taxon>
    </lineage>
</organism>
<dbReference type="Proteomes" id="UP000499080">
    <property type="component" value="Unassembled WGS sequence"/>
</dbReference>
<evidence type="ECO:0000256" key="4">
    <source>
        <dbReference type="ARBA" id="ARBA00022833"/>
    </source>
</evidence>
<proteinExistence type="predicted"/>
<dbReference type="PANTHER" id="PTHR46481:SF10">
    <property type="entry name" value="ZINC FINGER BED DOMAIN-CONTAINING PROTEIN 39"/>
    <property type="match status" value="1"/>
</dbReference>
<dbReference type="GO" id="GO:0008270">
    <property type="term" value="F:zinc ion binding"/>
    <property type="evidence" value="ECO:0007669"/>
    <property type="project" value="UniProtKB-KW"/>
</dbReference>
<keyword evidence="4" id="KW-0862">Zinc</keyword>
<evidence type="ECO:0000256" key="6">
    <source>
        <dbReference type="SAM" id="MobiDB-lite"/>
    </source>
</evidence>
<evidence type="ECO:0000259" key="8">
    <source>
        <dbReference type="Pfam" id="PF05699"/>
    </source>
</evidence>
<dbReference type="AlphaFoldDB" id="A0A4Y2J823"/>
<dbReference type="EMBL" id="BGPR01003312">
    <property type="protein sequence ID" value="GBM86421.1"/>
    <property type="molecule type" value="Genomic_DNA"/>
</dbReference>
<keyword evidence="2" id="KW-0479">Metal-binding</keyword>
<dbReference type="OrthoDB" id="6672003at2759"/>
<protein>
    <recommendedName>
        <fullName evidence="11">BED-type domain-containing protein</fullName>
    </recommendedName>
</protein>
<reference evidence="9 10" key="1">
    <citation type="journal article" date="2019" name="Sci. Rep.">
        <title>Orb-weaving spider Araneus ventricosus genome elucidates the spidroin gene catalogue.</title>
        <authorList>
            <person name="Kono N."/>
            <person name="Nakamura H."/>
            <person name="Ohtoshi R."/>
            <person name="Moran D.A.P."/>
            <person name="Shinohara A."/>
            <person name="Yoshida Y."/>
            <person name="Fujiwara M."/>
            <person name="Mori M."/>
            <person name="Tomita M."/>
            <person name="Arakawa K."/>
        </authorList>
    </citation>
    <scope>NUCLEOTIDE SEQUENCE [LARGE SCALE GENOMIC DNA]</scope>
</reference>
<dbReference type="GO" id="GO:0005634">
    <property type="term" value="C:nucleus"/>
    <property type="evidence" value="ECO:0007669"/>
    <property type="project" value="UniProtKB-SubCell"/>
</dbReference>
<dbReference type="InterPro" id="IPR012337">
    <property type="entry name" value="RNaseH-like_sf"/>
</dbReference>
<evidence type="ECO:0008006" key="11">
    <source>
        <dbReference type="Google" id="ProtNLM"/>
    </source>
</evidence>
<evidence type="ECO:0000256" key="3">
    <source>
        <dbReference type="ARBA" id="ARBA00022771"/>
    </source>
</evidence>